<evidence type="ECO:0000256" key="1">
    <source>
        <dbReference type="SAM" id="MobiDB-lite"/>
    </source>
</evidence>
<evidence type="ECO:0000313" key="3">
    <source>
        <dbReference type="Proteomes" id="UP001161757"/>
    </source>
</evidence>
<dbReference type="Proteomes" id="UP001161757">
    <property type="component" value="Unassembled WGS sequence"/>
</dbReference>
<protein>
    <submittedName>
        <fullName evidence="2">Uncharacterized protein</fullName>
    </submittedName>
</protein>
<dbReference type="EMBL" id="JAJGCB010000008">
    <property type="protein sequence ID" value="KAJ8991349.1"/>
    <property type="molecule type" value="Genomic_DNA"/>
</dbReference>
<feature type="compositionally biased region" description="Basic and acidic residues" evidence="1">
    <location>
        <begin position="41"/>
        <end position="58"/>
    </location>
</feature>
<evidence type="ECO:0000313" key="2">
    <source>
        <dbReference type="EMBL" id="KAJ8991349.1"/>
    </source>
</evidence>
<feature type="region of interest" description="Disordered" evidence="1">
    <location>
        <begin position="41"/>
        <end position="109"/>
    </location>
</feature>
<feature type="compositionally biased region" description="Basic and acidic residues" evidence="1">
    <location>
        <begin position="72"/>
        <end position="89"/>
    </location>
</feature>
<reference evidence="2" key="1">
    <citation type="submission" date="2023-01" db="EMBL/GenBank/DDBJ databases">
        <title>Exophiala dermititidis isolated from Cystic Fibrosis Patient.</title>
        <authorList>
            <person name="Kurbessoian T."/>
            <person name="Crocker A."/>
            <person name="Murante D."/>
            <person name="Hogan D.A."/>
            <person name="Stajich J.E."/>
        </authorList>
    </citation>
    <scope>NUCLEOTIDE SEQUENCE</scope>
    <source>
        <strain evidence="2">Ex8</strain>
    </source>
</reference>
<gene>
    <name evidence="2" type="ORF">HRR80_004691</name>
</gene>
<dbReference type="AlphaFoldDB" id="A0AAN6IU29"/>
<sequence length="109" mass="12197">MNMLVGLNLESLTVADALINRAMGSPIRQVGWWEIFHTDGWDSGEPKGKTDTETHAMEKPTSLGRGGCAARSLRDKHWQHREWREKAPEGEIPNLKRGRLNLVPAAPQS</sequence>
<name>A0AAN6IU29_EXODE</name>
<proteinExistence type="predicted"/>
<comment type="caution">
    <text evidence="2">The sequence shown here is derived from an EMBL/GenBank/DDBJ whole genome shotgun (WGS) entry which is preliminary data.</text>
</comment>
<organism evidence="2 3">
    <name type="scientific">Exophiala dermatitidis</name>
    <name type="common">Black yeast-like fungus</name>
    <name type="synonym">Wangiella dermatitidis</name>
    <dbReference type="NCBI Taxonomy" id="5970"/>
    <lineage>
        <taxon>Eukaryota</taxon>
        <taxon>Fungi</taxon>
        <taxon>Dikarya</taxon>
        <taxon>Ascomycota</taxon>
        <taxon>Pezizomycotina</taxon>
        <taxon>Eurotiomycetes</taxon>
        <taxon>Chaetothyriomycetidae</taxon>
        <taxon>Chaetothyriales</taxon>
        <taxon>Herpotrichiellaceae</taxon>
        <taxon>Exophiala</taxon>
    </lineage>
</organism>
<accession>A0AAN6IU29</accession>